<dbReference type="InterPro" id="IPR036864">
    <property type="entry name" value="Zn2-C6_fun-type_DNA-bd_sf"/>
</dbReference>
<dbReference type="PROSITE" id="PS00463">
    <property type="entry name" value="ZN2_CY6_FUNGAL_1"/>
    <property type="match status" value="1"/>
</dbReference>
<evidence type="ECO:0000313" key="4">
    <source>
        <dbReference type="EMBL" id="PMD46259.1"/>
    </source>
</evidence>
<keyword evidence="2" id="KW-0539">Nucleus</keyword>
<feature type="domain" description="Zn(2)-C6 fungal-type" evidence="3">
    <location>
        <begin position="18"/>
        <end position="48"/>
    </location>
</feature>
<protein>
    <recommendedName>
        <fullName evidence="3">Zn(2)-C6 fungal-type domain-containing protein</fullName>
    </recommendedName>
</protein>
<reference evidence="4 5" key="1">
    <citation type="submission" date="2016-04" db="EMBL/GenBank/DDBJ databases">
        <title>A degradative enzymes factory behind the ericoid mycorrhizal symbiosis.</title>
        <authorList>
            <consortium name="DOE Joint Genome Institute"/>
            <person name="Martino E."/>
            <person name="Morin E."/>
            <person name="Grelet G."/>
            <person name="Kuo A."/>
            <person name="Kohler A."/>
            <person name="Daghino S."/>
            <person name="Barry K."/>
            <person name="Choi C."/>
            <person name="Cichocki N."/>
            <person name="Clum A."/>
            <person name="Copeland A."/>
            <person name="Hainaut M."/>
            <person name="Haridas S."/>
            <person name="Labutti K."/>
            <person name="Lindquist E."/>
            <person name="Lipzen A."/>
            <person name="Khouja H.-R."/>
            <person name="Murat C."/>
            <person name="Ohm R."/>
            <person name="Olson A."/>
            <person name="Spatafora J."/>
            <person name="Veneault-Fourrey C."/>
            <person name="Henrissat B."/>
            <person name="Grigoriev I."/>
            <person name="Martin F."/>
            <person name="Perotto S."/>
        </authorList>
    </citation>
    <scope>NUCLEOTIDE SEQUENCE [LARGE SCALE GENOMIC DNA]</scope>
    <source>
        <strain evidence="4 5">F</strain>
    </source>
</reference>
<dbReference type="GO" id="GO:0000976">
    <property type="term" value="F:transcription cis-regulatory region binding"/>
    <property type="evidence" value="ECO:0007669"/>
    <property type="project" value="TreeGrafter"/>
</dbReference>
<dbReference type="SMART" id="SM00066">
    <property type="entry name" value="GAL4"/>
    <property type="match status" value="1"/>
</dbReference>
<dbReference type="Gene3D" id="4.10.240.10">
    <property type="entry name" value="Zn(2)-C6 fungal-type DNA-binding domain"/>
    <property type="match status" value="1"/>
</dbReference>
<dbReference type="Proteomes" id="UP000235786">
    <property type="component" value="Unassembled WGS sequence"/>
</dbReference>
<dbReference type="GO" id="GO:0045944">
    <property type="term" value="P:positive regulation of transcription by RNA polymerase II"/>
    <property type="evidence" value="ECO:0007669"/>
    <property type="project" value="TreeGrafter"/>
</dbReference>
<dbReference type="STRING" id="1149755.A0A2J6S665"/>
<dbReference type="InterPro" id="IPR001138">
    <property type="entry name" value="Zn2Cys6_DnaBD"/>
</dbReference>
<gene>
    <name evidence="4" type="ORF">L207DRAFT_577128</name>
</gene>
<dbReference type="GO" id="GO:0005634">
    <property type="term" value="C:nucleus"/>
    <property type="evidence" value="ECO:0007669"/>
    <property type="project" value="UniProtKB-SubCell"/>
</dbReference>
<evidence type="ECO:0000256" key="2">
    <source>
        <dbReference type="ARBA" id="ARBA00023242"/>
    </source>
</evidence>
<accession>A0A2J6S665</accession>
<proteinExistence type="predicted"/>
<comment type="subcellular location">
    <subcellularLocation>
        <location evidence="1">Nucleus</location>
    </subcellularLocation>
</comment>
<dbReference type="PANTHER" id="PTHR37534">
    <property type="entry name" value="TRANSCRIPTIONAL ACTIVATOR PROTEIN UGA3"/>
    <property type="match status" value="1"/>
</dbReference>
<evidence type="ECO:0000259" key="3">
    <source>
        <dbReference type="PROSITE" id="PS50048"/>
    </source>
</evidence>
<dbReference type="Pfam" id="PF00172">
    <property type="entry name" value="Zn_clus"/>
    <property type="match status" value="1"/>
</dbReference>
<evidence type="ECO:0000313" key="5">
    <source>
        <dbReference type="Proteomes" id="UP000235786"/>
    </source>
</evidence>
<organism evidence="4 5">
    <name type="scientific">Hyaloscypha variabilis (strain UAMH 11265 / GT02V1 / F)</name>
    <name type="common">Meliniomyces variabilis</name>
    <dbReference type="NCBI Taxonomy" id="1149755"/>
    <lineage>
        <taxon>Eukaryota</taxon>
        <taxon>Fungi</taxon>
        <taxon>Dikarya</taxon>
        <taxon>Ascomycota</taxon>
        <taxon>Pezizomycotina</taxon>
        <taxon>Leotiomycetes</taxon>
        <taxon>Helotiales</taxon>
        <taxon>Hyaloscyphaceae</taxon>
        <taxon>Hyaloscypha</taxon>
        <taxon>Hyaloscypha variabilis</taxon>
    </lineage>
</organism>
<dbReference type="GO" id="GO:0008270">
    <property type="term" value="F:zinc ion binding"/>
    <property type="evidence" value="ECO:0007669"/>
    <property type="project" value="InterPro"/>
</dbReference>
<dbReference type="OrthoDB" id="288726at2759"/>
<dbReference type="Pfam" id="PF11951">
    <property type="entry name" value="Fungal_trans_2"/>
    <property type="match status" value="1"/>
</dbReference>
<sequence>MAERSLEPSSKAQRSHSGCSRCKRRRQKCDEVKPQCGRCSEAAVECEYSVRLRWGGRTFDRSRFGDCLKGSVRKTADSPDGFVYAASAAALSVPQELPVFPTLSTAETGLLYHYTEEASRITCCGSHVQKDLCQLVVPMAVESPALMNATLAWAAMHSVEFRGQISGVTNPTGFIATLKARSIEHLRRELQKPDMEQGDALLATVRTLCQCEIHSGSNQSSAWRVHIKGAKALMDAIELSQCGKGSRPRFLYRWYDAMNSLATLASCGTTAMIDIEHKPQGSLRDSGDATAYLDDYNGYSTDLSRVIGEIGVAVAAVHQGASSTEQAERLEAAILKIMERDNNSVPTFYPGVVERLTPQAILEYSLCNQAYQHTALIYVRRQLQGLTRDAPEIQRSVKRIIECVSSITPSYGLSPAIVLTTPLFTAGCEALGEDRDSVRQLLSQLYELLKIRNIKLALEVLEAFWADENINGDLGMLLRRKNWNFIPY</sequence>
<dbReference type="GO" id="GO:0000981">
    <property type="term" value="F:DNA-binding transcription factor activity, RNA polymerase II-specific"/>
    <property type="evidence" value="ECO:0007669"/>
    <property type="project" value="InterPro"/>
</dbReference>
<name>A0A2J6S665_HYAVF</name>
<dbReference type="AlphaFoldDB" id="A0A2J6S665"/>
<keyword evidence="5" id="KW-1185">Reference proteome</keyword>
<dbReference type="EMBL" id="KZ613939">
    <property type="protein sequence ID" value="PMD46259.1"/>
    <property type="molecule type" value="Genomic_DNA"/>
</dbReference>
<dbReference type="PROSITE" id="PS50048">
    <property type="entry name" value="ZN2_CY6_FUNGAL_2"/>
    <property type="match status" value="1"/>
</dbReference>
<evidence type="ECO:0000256" key="1">
    <source>
        <dbReference type="ARBA" id="ARBA00004123"/>
    </source>
</evidence>
<dbReference type="CDD" id="cd00067">
    <property type="entry name" value="GAL4"/>
    <property type="match status" value="1"/>
</dbReference>
<dbReference type="SUPFAM" id="SSF57701">
    <property type="entry name" value="Zn2/Cys6 DNA-binding domain"/>
    <property type="match status" value="1"/>
</dbReference>
<dbReference type="InterPro" id="IPR021858">
    <property type="entry name" value="Fun_TF"/>
</dbReference>
<dbReference type="PANTHER" id="PTHR37534:SF15">
    <property type="entry name" value="ZN(II)2CYS6 TRANSCRIPTION FACTOR (EUROFUNG)"/>
    <property type="match status" value="1"/>
</dbReference>